<reference evidence="1 2" key="1">
    <citation type="submission" date="2021-01" db="EMBL/GenBank/DDBJ databases">
        <title>Genomic Encyclopedia of Type Strains, Phase IV (KMG-IV): sequencing the most valuable type-strain genomes for metagenomic binning, comparative biology and taxonomic classification.</title>
        <authorList>
            <person name="Goeker M."/>
        </authorList>
    </citation>
    <scope>NUCLEOTIDE SEQUENCE [LARGE SCALE GENOMIC DNA]</scope>
    <source>
        <strain evidence="1 2">DSM 25540</strain>
    </source>
</reference>
<keyword evidence="2" id="KW-1185">Reference proteome</keyword>
<dbReference type="EMBL" id="JAFBEC010000001">
    <property type="protein sequence ID" value="MBM7631120.1"/>
    <property type="molecule type" value="Genomic_DNA"/>
</dbReference>
<evidence type="ECO:0000313" key="1">
    <source>
        <dbReference type="EMBL" id="MBM7631120.1"/>
    </source>
</evidence>
<gene>
    <name evidence="1" type="ORF">JOD17_000211</name>
</gene>
<comment type="caution">
    <text evidence="1">The sequence shown here is derived from an EMBL/GenBank/DDBJ whole genome shotgun (WGS) entry which is preliminary data.</text>
</comment>
<protein>
    <submittedName>
        <fullName evidence="1">Uncharacterized protein</fullName>
    </submittedName>
</protein>
<name>A0ABS2P7T9_9BACL</name>
<organism evidence="1 2">
    <name type="scientific">Geomicrobium sediminis</name>
    <dbReference type="NCBI Taxonomy" id="1347788"/>
    <lineage>
        <taxon>Bacteria</taxon>
        <taxon>Bacillati</taxon>
        <taxon>Bacillota</taxon>
        <taxon>Bacilli</taxon>
        <taxon>Bacillales</taxon>
        <taxon>Geomicrobium</taxon>
    </lineage>
</organism>
<dbReference type="Proteomes" id="UP000741863">
    <property type="component" value="Unassembled WGS sequence"/>
</dbReference>
<evidence type="ECO:0000313" key="2">
    <source>
        <dbReference type="Proteomes" id="UP000741863"/>
    </source>
</evidence>
<dbReference type="RefSeq" id="WP_204695311.1">
    <property type="nucleotide sequence ID" value="NZ_JAFBEC010000001.1"/>
</dbReference>
<proteinExistence type="predicted"/>
<sequence>MKRYVQETVECIDGEDLQKVVIFEEKQKPINFEYVVFLPQLEESR</sequence>
<accession>A0ABS2P7T9</accession>